<dbReference type="Proteomes" id="UP001183643">
    <property type="component" value="Unassembled WGS sequence"/>
</dbReference>
<evidence type="ECO:0000259" key="2">
    <source>
        <dbReference type="PROSITE" id="PS50883"/>
    </source>
</evidence>
<keyword evidence="1" id="KW-0812">Transmembrane</keyword>
<dbReference type="SUPFAM" id="SSF55073">
    <property type="entry name" value="Nucleotide cyclase"/>
    <property type="match status" value="1"/>
</dbReference>
<dbReference type="EMBL" id="JAVDYB010000001">
    <property type="protein sequence ID" value="MDR7276679.1"/>
    <property type="molecule type" value="Genomic_DNA"/>
</dbReference>
<name>A0AAE3YMU3_9ACTN</name>
<gene>
    <name evidence="4" type="ORF">J2S41_003457</name>
</gene>
<dbReference type="InterPro" id="IPR000160">
    <property type="entry name" value="GGDEF_dom"/>
</dbReference>
<evidence type="ECO:0000259" key="3">
    <source>
        <dbReference type="PROSITE" id="PS50887"/>
    </source>
</evidence>
<dbReference type="PANTHER" id="PTHR44757:SF2">
    <property type="entry name" value="BIOFILM ARCHITECTURE MAINTENANCE PROTEIN MBAA"/>
    <property type="match status" value="1"/>
</dbReference>
<accession>A0AAE3YMU3</accession>
<evidence type="ECO:0000256" key="1">
    <source>
        <dbReference type="SAM" id="Phobius"/>
    </source>
</evidence>
<feature type="domain" description="EAL" evidence="2">
    <location>
        <begin position="391"/>
        <end position="644"/>
    </location>
</feature>
<dbReference type="InterPro" id="IPR029787">
    <property type="entry name" value="Nucleotide_cyclase"/>
</dbReference>
<feature type="domain" description="GGDEF" evidence="3">
    <location>
        <begin position="250"/>
        <end position="382"/>
    </location>
</feature>
<dbReference type="InterPro" id="IPR035919">
    <property type="entry name" value="EAL_sf"/>
</dbReference>
<evidence type="ECO:0000313" key="5">
    <source>
        <dbReference type="Proteomes" id="UP001183643"/>
    </source>
</evidence>
<proteinExistence type="predicted"/>
<sequence length="653" mass="70795">MRHWLQRRAVARSAIVALTIGLTLLAGLAFISARTAAQASASVAGRQQVSQQWNEVYLKINIEYEMLVDFLEQQSAEGRAVLSGSIGSAEENLRWLNAYGGPDDSAQARSLQNTYGGYSYTLRNLVDVTRGGDEDALRHQARQAALSAAALRKQASLNIARNNLEIGDRLREARQDSDQIKLAVTVISLADLALVVFCTVVLLVYQRSTERQAAESRYRASHDGLTGVANRNLLTEGIEKAIGRTVPGGAGVGLLLIDLNRFKEVNDTLGHHAGDLLLQEVARRLTGASRGTDLVARLGGDEFAVLLSAVDSAEEVMDIGERILAALCGPAELEGLTLDISGSIGVAFYPSPSTSAAELLQHADVAMYAAKRGHNGISMYDPDADQNSFERLTLLGELRRAIENGELELHYQPKVRVGTRTLCGAEALVRWRHPVRGLLGPHLFVPTAEQSDLMRPLTDAVLEAALAQHQRWRHDGLLMPVSVNVGASNLLDPGFPARVAALMDRYGTAAGQLTIEITESALVDDPPRAAAALRDMRDRGVLLSIDDFGTGYSSMSYLQVLPLDELKIDRQFTTEILSTPRGRPIVTAMVELAHALGLQVVVEGVEDERTHEAIADMGCEVGQGYLFCRPLPPDDFATWATEWTSDRTAPALS</sequence>
<dbReference type="CDD" id="cd01949">
    <property type="entry name" value="GGDEF"/>
    <property type="match status" value="1"/>
</dbReference>
<dbReference type="InterPro" id="IPR043128">
    <property type="entry name" value="Rev_trsase/Diguanyl_cyclase"/>
</dbReference>
<evidence type="ECO:0000313" key="4">
    <source>
        <dbReference type="EMBL" id="MDR7276679.1"/>
    </source>
</evidence>
<reference evidence="4" key="1">
    <citation type="submission" date="2023-07" db="EMBL/GenBank/DDBJ databases">
        <title>Sequencing the genomes of 1000 actinobacteria strains.</title>
        <authorList>
            <person name="Klenk H.-P."/>
        </authorList>
    </citation>
    <scope>NUCLEOTIDE SEQUENCE</scope>
    <source>
        <strain evidence="4">DSM 44707</strain>
    </source>
</reference>
<dbReference type="PROSITE" id="PS50883">
    <property type="entry name" value="EAL"/>
    <property type="match status" value="1"/>
</dbReference>
<organism evidence="4 5">
    <name type="scientific">Catenuloplanes atrovinosus</name>
    <dbReference type="NCBI Taxonomy" id="137266"/>
    <lineage>
        <taxon>Bacteria</taxon>
        <taxon>Bacillati</taxon>
        <taxon>Actinomycetota</taxon>
        <taxon>Actinomycetes</taxon>
        <taxon>Micromonosporales</taxon>
        <taxon>Micromonosporaceae</taxon>
        <taxon>Catenuloplanes</taxon>
    </lineage>
</organism>
<dbReference type="SMART" id="SM00052">
    <property type="entry name" value="EAL"/>
    <property type="match status" value="1"/>
</dbReference>
<dbReference type="SUPFAM" id="SSF141868">
    <property type="entry name" value="EAL domain-like"/>
    <property type="match status" value="1"/>
</dbReference>
<keyword evidence="5" id="KW-1185">Reference proteome</keyword>
<dbReference type="PANTHER" id="PTHR44757">
    <property type="entry name" value="DIGUANYLATE CYCLASE DGCP"/>
    <property type="match status" value="1"/>
</dbReference>
<dbReference type="CDD" id="cd01948">
    <property type="entry name" value="EAL"/>
    <property type="match status" value="1"/>
</dbReference>
<dbReference type="Pfam" id="PF00990">
    <property type="entry name" value="GGDEF"/>
    <property type="match status" value="1"/>
</dbReference>
<dbReference type="RefSeq" id="WP_310368900.1">
    <property type="nucleotide sequence ID" value="NZ_JAVDYB010000001.1"/>
</dbReference>
<dbReference type="Gene3D" id="3.20.20.450">
    <property type="entry name" value="EAL domain"/>
    <property type="match status" value="1"/>
</dbReference>
<dbReference type="AlphaFoldDB" id="A0AAE3YMU3"/>
<dbReference type="InterPro" id="IPR052155">
    <property type="entry name" value="Biofilm_reg_signaling"/>
</dbReference>
<dbReference type="NCBIfam" id="TIGR00254">
    <property type="entry name" value="GGDEF"/>
    <property type="match status" value="1"/>
</dbReference>
<dbReference type="PROSITE" id="PS50887">
    <property type="entry name" value="GGDEF"/>
    <property type="match status" value="1"/>
</dbReference>
<keyword evidence="1" id="KW-0472">Membrane</keyword>
<dbReference type="Gene3D" id="3.30.70.270">
    <property type="match status" value="1"/>
</dbReference>
<comment type="caution">
    <text evidence="4">The sequence shown here is derived from an EMBL/GenBank/DDBJ whole genome shotgun (WGS) entry which is preliminary data.</text>
</comment>
<feature type="transmembrane region" description="Helical" evidence="1">
    <location>
        <begin position="182"/>
        <end position="205"/>
    </location>
</feature>
<protein>
    <submittedName>
        <fullName evidence="4">Diguanylate cyclase (GGDEF)-like protein</fullName>
    </submittedName>
</protein>
<dbReference type="SMART" id="SM00267">
    <property type="entry name" value="GGDEF"/>
    <property type="match status" value="1"/>
</dbReference>
<dbReference type="InterPro" id="IPR001633">
    <property type="entry name" value="EAL_dom"/>
</dbReference>
<keyword evidence="1" id="KW-1133">Transmembrane helix</keyword>
<dbReference type="Pfam" id="PF00563">
    <property type="entry name" value="EAL"/>
    <property type="match status" value="1"/>
</dbReference>